<protein>
    <recommendedName>
        <fullName evidence="1">Biotin-protein ligase N-terminal domain-containing protein</fullName>
    </recommendedName>
</protein>
<dbReference type="Pfam" id="PF09825">
    <property type="entry name" value="BPL_N"/>
    <property type="match status" value="1"/>
</dbReference>
<reference evidence="2 3" key="1">
    <citation type="submission" date="2020-01" db="EMBL/GenBank/DDBJ databases">
        <title>Draft genome sequence of Cand. Neptunochlamydia vexilliferae K9.</title>
        <authorList>
            <person name="Schulz F."/>
            <person name="Koestlbacher S."/>
            <person name="Wascher F."/>
            <person name="Pizzetti I."/>
            <person name="Horn M."/>
        </authorList>
    </citation>
    <scope>NUCLEOTIDE SEQUENCE [LARGE SCALE GENOMIC DNA]</scope>
    <source>
        <strain evidence="2 3">K9</strain>
    </source>
</reference>
<dbReference type="RefSeq" id="WP_194847866.1">
    <property type="nucleotide sequence ID" value="NZ_JAAEJV010000028.1"/>
</dbReference>
<proteinExistence type="predicted"/>
<dbReference type="PANTHER" id="PTHR12835">
    <property type="entry name" value="BIOTIN PROTEIN LIGASE"/>
    <property type="match status" value="1"/>
</dbReference>
<name>A0ABS0AZJ3_9BACT</name>
<dbReference type="InterPro" id="IPR029062">
    <property type="entry name" value="Class_I_gatase-like"/>
</dbReference>
<dbReference type="PANTHER" id="PTHR12835:SF5">
    <property type="entry name" value="BIOTIN--PROTEIN LIGASE"/>
    <property type="match status" value="1"/>
</dbReference>
<dbReference type="Proteomes" id="UP001194714">
    <property type="component" value="Unassembled WGS sequence"/>
</dbReference>
<evidence type="ECO:0000259" key="1">
    <source>
        <dbReference type="Pfam" id="PF09825"/>
    </source>
</evidence>
<evidence type="ECO:0000313" key="2">
    <source>
        <dbReference type="EMBL" id="MBF5059561.1"/>
    </source>
</evidence>
<dbReference type="InterPro" id="IPR019197">
    <property type="entry name" value="Biotin-prot_ligase_N"/>
</dbReference>
<sequence>MILVYADEGVGPRSLKETCHLFPSVKRVKHKTLIETDWEKETKLLIFPGGRDIPYDRALKGKGTAKIRRFVEEGGAYLGICAGAYFGAGEVIFEKGTALEVHEERDLAFFPGSAVGTIYPDRSFSYDSEAGARTAKVSFEGEIFDVYYNGGCTFHHTEQYPNTTVLARYANADDQPAVIHCKVGKGNILLSGVHIETEKVLAEKLLKELF</sequence>
<keyword evidence="3" id="KW-1185">Reference proteome</keyword>
<gene>
    <name evidence="2" type="ORF">NEPTK9_001075</name>
</gene>
<evidence type="ECO:0000313" key="3">
    <source>
        <dbReference type="Proteomes" id="UP001194714"/>
    </source>
</evidence>
<dbReference type="EMBL" id="JAAEJV010000028">
    <property type="protein sequence ID" value="MBF5059561.1"/>
    <property type="molecule type" value="Genomic_DNA"/>
</dbReference>
<dbReference type="Gene3D" id="3.40.50.880">
    <property type="match status" value="1"/>
</dbReference>
<dbReference type="SUPFAM" id="SSF52317">
    <property type="entry name" value="Class I glutamine amidotransferase-like"/>
    <property type="match status" value="1"/>
</dbReference>
<comment type="caution">
    <text evidence="2">The sequence shown here is derived from an EMBL/GenBank/DDBJ whole genome shotgun (WGS) entry which is preliminary data.</text>
</comment>
<dbReference type="PIRSF" id="PIRSF016642">
    <property type="entry name" value="UCP016642"/>
    <property type="match status" value="1"/>
</dbReference>
<accession>A0ABS0AZJ3</accession>
<feature type="domain" description="Biotin-protein ligase N-terminal" evidence="1">
    <location>
        <begin position="2"/>
        <end position="201"/>
    </location>
</feature>
<dbReference type="CDD" id="cd03144">
    <property type="entry name" value="GATase1_ScBLP_like"/>
    <property type="match status" value="1"/>
</dbReference>
<dbReference type="InterPro" id="IPR015834">
    <property type="entry name" value="UCP016642"/>
</dbReference>
<organism evidence="2 3">
    <name type="scientific">Candidatus Neptunichlamydia vexilliferae</name>
    <dbReference type="NCBI Taxonomy" id="1651774"/>
    <lineage>
        <taxon>Bacteria</taxon>
        <taxon>Pseudomonadati</taxon>
        <taxon>Chlamydiota</taxon>
        <taxon>Chlamydiia</taxon>
        <taxon>Parachlamydiales</taxon>
        <taxon>Simkaniaceae</taxon>
        <taxon>Candidatus Neptunichlamydia</taxon>
    </lineage>
</organism>